<feature type="binding site" evidence="16">
    <location>
        <begin position="270"/>
        <end position="272"/>
    </location>
    <ligand>
        <name>ATP</name>
        <dbReference type="ChEBI" id="CHEBI:30616"/>
    </ligand>
</feature>
<comment type="similarity">
    <text evidence="3">Belongs to the class-II aminoacyl-tRNA synthetase family. Type-1 seryl-tRNA synthetase subfamily.</text>
</comment>
<dbReference type="GO" id="GO:0005737">
    <property type="term" value="C:cytoplasm"/>
    <property type="evidence" value="ECO:0007669"/>
    <property type="project" value="UniProtKB-SubCell"/>
</dbReference>
<evidence type="ECO:0000256" key="5">
    <source>
        <dbReference type="ARBA" id="ARBA00022490"/>
    </source>
</evidence>
<name>A0A2H0WZB8_9BACT</name>
<keyword evidence="5" id="KW-0963">Cytoplasm</keyword>
<dbReference type="PANTHER" id="PTHR43697:SF1">
    <property type="entry name" value="SERINE--TRNA LIGASE"/>
    <property type="match status" value="1"/>
</dbReference>
<keyword evidence="6 19" id="KW-0436">Ligase</keyword>
<keyword evidence="10" id="KW-0030">Aminoacyl-tRNA synthetase</keyword>
<dbReference type="PIRSF" id="PIRSF001529">
    <property type="entry name" value="Ser-tRNA-synth_IIa"/>
    <property type="match status" value="1"/>
</dbReference>
<evidence type="ECO:0000256" key="6">
    <source>
        <dbReference type="ARBA" id="ARBA00022598"/>
    </source>
</evidence>
<evidence type="ECO:0000256" key="13">
    <source>
        <dbReference type="ARBA" id="ARBA00048823"/>
    </source>
</evidence>
<evidence type="ECO:0000256" key="4">
    <source>
        <dbReference type="ARBA" id="ARBA00012840"/>
    </source>
</evidence>
<evidence type="ECO:0000259" key="18">
    <source>
        <dbReference type="PROSITE" id="PS50862"/>
    </source>
</evidence>
<evidence type="ECO:0000256" key="7">
    <source>
        <dbReference type="ARBA" id="ARBA00022741"/>
    </source>
</evidence>
<evidence type="ECO:0000256" key="14">
    <source>
        <dbReference type="NCBIfam" id="TIGR00414"/>
    </source>
</evidence>
<dbReference type="Proteomes" id="UP000229675">
    <property type="component" value="Unassembled WGS sequence"/>
</dbReference>
<feature type="domain" description="Aminoacyl-transfer RNA synthetases class-II family profile" evidence="18">
    <location>
        <begin position="137"/>
        <end position="419"/>
    </location>
</feature>
<feature type="coiled-coil region" evidence="17">
    <location>
        <begin position="33"/>
        <end position="94"/>
    </location>
</feature>
<keyword evidence="9" id="KW-0648">Protein biosynthesis</keyword>
<dbReference type="Gene3D" id="1.10.287.40">
    <property type="entry name" value="Serine-tRNA synthetase, tRNA binding domain"/>
    <property type="match status" value="1"/>
</dbReference>
<dbReference type="PANTHER" id="PTHR43697">
    <property type="entry name" value="SERYL-TRNA SYNTHETASE"/>
    <property type="match status" value="1"/>
</dbReference>
<evidence type="ECO:0000256" key="9">
    <source>
        <dbReference type="ARBA" id="ARBA00022917"/>
    </source>
</evidence>
<keyword evidence="17" id="KW-0175">Coiled coil</keyword>
<protein>
    <recommendedName>
        <fullName evidence="11 14">Serine--tRNA ligase</fullName>
        <ecNumber evidence="4 14">6.1.1.11</ecNumber>
    </recommendedName>
</protein>
<dbReference type="InterPro" id="IPR002314">
    <property type="entry name" value="aa-tRNA-synt_IIb"/>
</dbReference>
<evidence type="ECO:0000256" key="10">
    <source>
        <dbReference type="ARBA" id="ARBA00023146"/>
    </source>
</evidence>
<feature type="binding site" evidence="16">
    <location>
        <begin position="286"/>
        <end position="289"/>
    </location>
    <ligand>
        <name>ATP</name>
        <dbReference type="ChEBI" id="CHEBI:30616"/>
    </ligand>
</feature>
<dbReference type="PRINTS" id="PR00981">
    <property type="entry name" value="TRNASYNTHSER"/>
</dbReference>
<dbReference type="NCBIfam" id="TIGR00414">
    <property type="entry name" value="serS"/>
    <property type="match status" value="1"/>
</dbReference>
<keyword evidence="7" id="KW-0547">Nucleotide-binding</keyword>
<dbReference type="SUPFAM" id="SSF46589">
    <property type="entry name" value="tRNA-binding arm"/>
    <property type="match status" value="1"/>
</dbReference>
<dbReference type="CDD" id="cd00770">
    <property type="entry name" value="SerRS_core"/>
    <property type="match status" value="1"/>
</dbReference>
<evidence type="ECO:0000313" key="20">
    <source>
        <dbReference type="Proteomes" id="UP000229675"/>
    </source>
</evidence>
<dbReference type="Gene3D" id="3.30.930.10">
    <property type="entry name" value="Bira Bifunctional Protein, Domain 2"/>
    <property type="match status" value="1"/>
</dbReference>
<dbReference type="InterPro" id="IPR006195">
    <property type="entry name" value="aa-tRNA-synth_II"/>
</dbReference>
<dbReference type="InterPro" id="IPR042103">
    <property type="entry name" value="SerRS_1_N_sf"/>
</dbReference>
<evidence type="ECO:0000256" key="16">
    <source>
        <dbReference type="PIRSR" id="PIRSR001529-2"/>
    </source>
</evidence>
<feature type="binding site" evidence="15">
    <location>
        <position position="392"/>
    </location>
    <ligand>
        <name>L-serine</name>
        <dbReference type="ChEBI" id="CHEBI:33384"/>
    </ligand>
</feature>
<dbReference type="Pfam" id="PF00587">
    <property type="entry name" value="tRNA-synt_2b"/>
    <property type="match status" value="1"/>
</dbReference>
<feature type="binding site" evidence="15">
    <location>
        <position position="293"/>
    </location>
    <ligand>
        <name>L-serine</name>
        <dbReference type="ChEBI" id="CHEBI:33384"/>
    </ligand>
</feature>
<feature type="binding site" evidence="15">
    <location>
        <position position="239"/>
    </location>
    <ligand>
        <name>L-serine</name>
        <dbReference type="ChEBI" id="CHEBI:33384"/>
    </ligand>
</feature>
<evidence type="ECO:0000313" key="19">
    <source>
        <dbReference type="EMBL" id="PIS17269.1"/>
    </source>
</evidence>
<dbReference type="InterPro" id="IPR033729">
    <property type="entry name" value="SerRS_core"/>
</dbReference>
<feature type="binding site" evidence="15">
    <location>
        <position position="270"/>
    </location>
    <ligand>
        <name>L-serine</name>
        <dbReference type="ChEBI" id="CHEBI:33384"/>
    </ligand>
</feature>
<dbReference type="InterPro" id="IPR002317">
    <property type="entry name" value="Ser-tRNA-ligase_type_1"/>
</dbReference>
<evidence type="ECO:0000256" key="1">
    <source>
        <dbReference type="ARBA" id="ARBA00004496"/>
    </source>
</evidence>
<feature type="binding site" evidence="16">
    <location>
        <begin position="359"/>
        <end position="362"/>
    </location>
    <ligand>
        <name>ATP</name>
        <dbReference type="ChEBI" id="CHEBI:30616"/>
    </ligand>
</feature>
<dbReference type="GO" id="GO:0004828">
    <property type="term" value="F:serine-tRNA ligase activity"/>
    <property type="evidence" value="ECO:0007669"/>
    <property type="project" value="UniProtKB-UniRule"/>
</dbReference>
<dbReference type="PROSITE" id="PS50862">
    <property type="entry name" value="AA_TRNA_LIGASE_II"/>
    <property type="match status" value="1"/>
</dbReference>
<dbReference type="AlphaFoldDB" id="A0A2H0WZB8"/>
<dbReference type="GO" id="GO:0005524">
    <property type="term" value="F:ATP binding"/>
    <property type="evidence" value="ECO:0007669"/>
    <property type="project" value="UniProtKB-KW"/>
</dbReference>
<comment type="catalytic activity">
    <reaction evidence="12">
        <text>tRNA(Sec) + L-serine + ATP = L-seryl-tRNA(Sec) + AMP + diphosphate + H(+)</text>
        <dbReference type="Rhea" id="RHEA:42580"/>
        <dbReference type="Rhea" id="RHEA-COMP:9742"/>
        <dbReference type="Rhea" id="RHEA-COMP:10128"/>
        <dbReference type="ChEBI" id="CHEBI:15378"/>
        <dbReference type="ChEBI" id="CHEBI:30616"/>
        <dbReference type="ChEBI" id="CHEBI:33019"/>
        <dbReference type="ChEBI" id="CHEBI:33384"/>
        <dbReference type="ChEBI" id="CHEBI:78442"/>
        <dbReference type="ChEBI" id="CHEBI:78533"/>
        <dbReference type="ChEBI" id="CHEBI:456215"/>
        <dbReference type="EC" id="6.1.1.11"/>
    </reaction>
</comment>
<dbReference type="InterPro" id="IPR015866">
    <property type="entry name" value="Ser-tRNA-synth_1_N"/>
</dbReference>
<dbReference type="Pfam" id="PF02403">
    <property type="entry name" value="Seryl_tRNA_N"/>
    <property type="match status" value="1"/>
</dbReference>
<evidence type="ECO:0000256" key="2">
    <source>
        <dbReference type="ARBA" id="ARBA00005045"/>
    </source>
</evidence>
<dbReference type="EC" id="6.1.1.11" evidence="4 14"/>
<sequence length="435" mass="50064">MLDIKFIRENPEKVKDACKKKGIDLDIDRLLEIDKKRRECLQALEDMRAQKNKANKEIQKATGEKEKSAIILKMRELDTNSDRLTNDFQELDKEFQRLILSVPNIPSEDVPVGPDDKSNREVEKWGRVPKFNFKIKDHIQLGKDLDLIDTEAGVKTAGFRGYYLKNEAVLLHLALLWYTINRMRKEGFELFVPPTLVREFALIGSGHFPFGYDEVYQIGNPSKLASGEVVKEPLFLAGTAEPSLLAYYSDKILDEKNLPIKMCGISQCYRSEIGSYGKDTRGLYRVHEFTKVEQIVICRADIKESNKWLEEMLRIAREIVKDLKLPHRVVINSTGDMGAGKYKMYDIETWMPSRNAYGETHSDSNLTDWQTRRLNIRYRGKEGKTKFAYALNNTVIASPRILIAILENYQQKDGSVKVPKVLQKYTGFKIVKSKV</sequence>
<evidence type="ECO:0000256" key="8">
    <source>
        <dbReference type="ARBA" id="ARBA00022840"/>
    </source>
</evidence>
<keyword evidence="8 16" id="KW-0067">ATP-binding</keyword>
<accession>A0A2H0WZB8</accession>
<evidence type="ECO:0000256" key="11">
    <source>
        <dbReference type="ARBA" id="ARBA00039158"/>
    </source>
</evidence>
<reference evidence="20" key="1">
    <citation type="submission" date="2017-09" db="EMBL/GenBank/DDBJ databases">
        <title>Depth-based differentiation of microbial function through sediment-hosted aquifers and enrichment of novel symbionts in the deep terrestrial subsurface.</title>
        <authorList>
            <person name="Probst A.J."/>
            <person name="Ladd B."/>
            <person name="Jarett J.K."/>
            <person name="Geller-Mcgrath D.E."/>
            <person name="Sieber C.M.K."/>
            <person name="Emerson J.B."/>
            <person name="Anantharaman K."/>
            <person name="Thomas B.C."/>
            <person name="Malmstrom R."/>
            <person name="Stieglmeier M."/>
            <person name="Klingl A."/>
            <person name="Woyke T."/>
            <person name="Ryan C.M."/>
            <person name="Banfield J.F."/>
        </authorList>
    </citation>
    <scope>NUCLEOTIDE SEQUENCE [LARGE SCALE GENOMIC DNA]</scope>
</reference>
<organism evidence="19 20">
    <name type="scientific">Candidatus Nealsonbacteria bacterium CG09_land_8_20_14_0_10_42_14</name>
    <dbReference type="NCBI Taxonomy" id="1974707"/>
    <lineage>
        <taxon>Bacteria</taxon>
        <taxon>Candidatus Nealsoniibacteriota</taxon>
    </lineage>
</organism>
<dbReference type="InterPro" id="IPR045864">
    <property type="entry name" value="aa-tRNA-synth_II/BPL/LPL"/>
</dbReference>
<evidence type="ECO:0000256" key="3">
    <source>
        <dbReference type="ARBA" id="ARBA00010728"/>
    </source>
</evidence>
<feature type="site" description="Important for serine binding" evidence="15">
    <location>
        <position position="394"/>
    </location>
</feature>
<proteinExistence type="inferred from homology"/>
<dbReference type="GO" id="GO:0006434">
    <property type="term" value="P:seryl-tRNA aminoacylation"/>
    <property type="evidence" value="ECO:0007669"/>
    <property type="project" value="UniProtKB-UniRule"/>
</dbReference>
<comment type="caution">
    <text evidence="19">The sequence shown here is derived from an EMBL/GenBank/DDBJ whole genome shotgun (WGS) entry which is preliminary data.</text>
</comment>
<gene>
    <name evidence="19" type="ORF">COT59_01550</name>
</gene>
<evidence type="ECO:0000256" key="17">
    <source>
        <dbReference type="SAM" id="Coils"/>
    </source>
</evidence>
<evidence type="ECO:0000256" key="15">
    <source>
        <dbReference type="PIRSR" id="PIRSR001529-1"/>
    </source>
</evidence>
<evidence type="ECO:0000256" key="12">
    <source>
        <dbReference type="ARBA" id="ARBA00047929"/>
    </source>
</evidence>
<comment type="pathway">
    <text evidence="2">Aminoacyl-tRNA biosynthesis; selenocysteinyl-tRNA(Sec) biosynthesis; L-seryl-tRNA(Sec) from L-serine and tRNA(Sec): step 1/1.</text>
</comment>
<comment type="subcellular location">
    <subcellularLocation>
        <location evidence="1">Cytoplasm</location>
    </subcellularLocation>
</comment>
<dbReference type="EMBL" id="PEZD01000035">
    <property type="protein sequence ID" value="PIS17269.1"/>
    <property type="molecule type" value="Genomic_DNA"/>
</dbReference>
<comment type="catalytic activity">
    <reaction evidence="13">
        <text>tRNA(Ser) + L-serine + ATP = L-seryl-tRNA(Ser) + AMP + diphosphate + H(+)</text>
        <dbReference type="Rhea" id="RHEA:12292"/>
        <dbReference type="Rhea" id="RHEA-COMP:9669"/>
        <dbReference type="Rhea" id="RHEA-COMP:9703"/>
        <dbReference type="ChEBI" id="CHEBI:15378"/>
        <dbReference type="ChEBI" id="CHEBI:30616"/>
        <dbReference type="ChEBI" id="CHEBI:33019"/>
        <dbReference type="ChEBI" id="CHEBI:33384"/>
        <dbReference type="ChEBI" id="CHEBI:78442"/>
        <dbReference type="ChEBI" id="CHEBI:78533"/>
        <dbReference type="ChEBI" id="CHEBI:456215"/>
        <dbReference type="EC" id="6.1.1.11"/>
    </reaction>
</comment>
<dbReference type="SUPFAM" id="SSF55681">
    <property type="entry name" value="Class II aaRS and biotin synthetases"/>
    <property type="match status" value="1"/>
</dbReference>
<dbReference type="InterPro" id="IPR010978">
    <property type="entry name" value="tRNA-bd_arm"/>
</dbReference>